<proteinExistence type="predicted"/>
<evidence type="ECO:0008006" key="3">
    <source>
        <dbReference type="Google" id="ProtNLM"/>
    </source>
</evidence>
<dbReference type="OrthoDB" id="7392124at2"/>
<dbReference type="Proteomes" id="UP000218288">
    <property type="component" value="Chromosome"/>
</dbReference>
<evidence type="ECO:0000313" key="1">
    <source>
        <dbReference type="EMBL" id="BAU92661.1"/>
    </source>
</evidence>
<dbReference type="InterPro" id="IPR007475">
    <property type="entry name" value="UbiK"/>
</dbReference>
<dbReference type="RefSeq" id="WP_026105500.1">
    <property type="nucleotide sequence ID" value="NZ_AP014809.1"/>
</dbReference>
<sequence>MQGSNRLFDDVARLFTDAAGAAQGVRREAETMFKGQVERLIRDMDVATREEVDVLRDLVAALRSQNDALAARVSALEARLGAEAGSAGSTESV</sequence>
<evidence type="ECO:0000313" key="2">
    <source>
        <dbReference type="Proteomes" id="UP000218288"/>
    </source>
</evidence>
<gene>
    <name evidence="1" type="ORF">MPPM_4056</name>
</gene>
<dbReference type="AlphaFoldDB" id="A0A160PKE7"/>
<protein>
    <recommendedName>
        <fullName evidence="3">Pyrroline-5-carboxylate reductase</fullName>
    </recommendedName>
</protein>
<dbReference type="Pfam" id="PF04380">
    <property type="entry name" value="BMFP"/>
    <property type="match status" value="1"/>
</dbReference>
<organism evidence="1 2">
    <name type="scientific">Methylorubrum populi</name>
    <dbReference type="NCBI Taxonomy" id="223967"/>
    <lineage>
        <taxon>Bacteria</taxon>
        <taxon>Pseudomonadati</taxon>
        <taxon>Pseudomonadota</taxon>
        <taxon>Alphaproteobacteria</taxon>
        <taxon>Hyphomicrobiales</taxon>
        <taxon>Methylobacteriaceae</taxon>
        <taxon>Methylorubrum</taxon>
    </lineage>
</organism>
<accession>A0A160PKE7</accession>
<dbReference type="EMBL" id="AP014809">
    <property type="protein sequence ID" value="BAU92661.1"/>
    <property type="molecule type" value="Genomic_DNA"/>
</dbReference>
<name>A0A160PKE7_9HYPH</name>
<reference evidence="1 2" key="1">
    <citation type="journal article" date="2016" name="Genome Announc.">
        <title>Complete Genome Sequence of Methylobacterium populi P-1M, Isolated from Pink-Pigmented Household Biofilm.</title>
        <authorList>
            <person name="Morohoshi T."/>
            <person name="Ikeda T."/>
        </authorList>
    </citation>
    <scope>NUCLEOTIDE SEQUENCE [LARGE SCALE GENOMIC DNA]</scope>
    <source>
        <strain evidence="1 2">P-1M</strain>
    </source>
</reference>